<sequence length="251" mass="29341">MFSWLVDAGYLAGNPLSLSRHRQSNAKPRVTRYLDGDLWQEVKSSIELMSRESDREREHYFRVRWLFSLLYLCGLRISEVTGNSMGCFFRRRDKEGEDRWWLEITGKSDKTRLVPATNELMVELARYRREKGLVPYPIFGETTPLLLPIGTQQRSLTRSAVHLIVKEVFERAADRLRKRGLDFHSRAAELEMASAHWLRHTAGSNMTGGAMDLRHVRDNLGHESIGTTSKYLHSEDDMRHKETEEKHRLQW</sequence>
<protein>
    <submittedName>
        <fullName evidence="6">Tyrosine recombinase XerD</fullName>
    </submittedName>
</protein>
<gene>
    <name evidence="6" type="primary">xerD_44</name>
    <name evidence="6" type="ORF">GALL_463810</name>
</gene>
<dbReference type="InterPro" id="IPR002104">
    <property type="entry name" value="Integrase_catalytic"/>
</dbReference>
<comment type="subcellular location">
    <subcellularLocation>
        <location evidence="1">Cytoplasm</location>
    </subcellularLocation>
</comment>
<keyword evidence="3" id="KW-0233">DNA recombination</keyword>
<evidence type="ECO:0000256" key="2">
    <source>
        <dbReference type="ARBA" id="ARBA00022908"/>
    </source>
</evidence>
<name>A0A1J5PKD1_9ZZZZ</name>
<evidence type="ECO:0000256" key="4">
    <source>
        <dbReference type="SAM" id="MobiDB-lite"/>
    </source>
</evidence>
<dbReference type="GO" id="GO:0003677">
    <property type="term" value="F:DNA binding"/>
    <property type="evidence" value="ECO:0007669"/>
    <property type="project" value="InterPro"/>
</dbReference>
<dbReference type="CDD" id="cd00397">
    <property type="entry name" value="DNA_BRE_C"/>
    <property type="match status" value="1"/>
</dbReference>
<evidence type="ECO:0000313" key="6">
    <source>
        <dbReference type="EMBL" id="OIQ72001.1"/>
    </source>
</evidence>
<evidence type="ECO:0000259" key="5">
    <source>
        <dbReference type="PROSITE" id="PS51898"/>
    </source>
</evidence>
<dbReference type="GO" id="GO:0015074">
    <property type="term" value="P:DNA integration"/>
    <property type="evidence" value="ECO:0007669"/>
    <property type="project" value="UniProtKB-KW"/>
</dbReference>
<evidence type="ECO:0000256" key="3">
    <source>
        <dbReference type="ARBA" id="ARBA00023172"/>
    </source>
</evidence>
<proteinExistence type="predicted"/>
<dbReference type="SUPFAM" id="SSF56349">
    <property type="entry name" value="DNA breaking-rejoining enzymes"/>
    <property type="match status" value="1"/>
</dbReference>
<accession>A0A1J5PKD1</accession>
<dbReference type="Gene3D" id="1.10.443.10">
    <property type="entry name" value="Intergrase catalytic core"/>
    <property type="match status" value="1"/>
</dbReference>
<dbReference type="GO" id="GO:0005737">
    <property type="term" value="C:cytoplasm"/>
    <property type="evidence" value="ECO:0007669"/>
    <property type="project" value="UniProtKB-SubCell"/>
</dbReference>
<comment type="caution">
    <text evidence="6">The sequence shown here is derived from an EMBL/GenBank/DDBJ whole genome shotgun (WGS) entry which is preliminary data.</text>
</comment>
<reference evidence="6" key="1">
    <citation type="submission" date="2016-10" db="EMBL/GenBank/DDBJ databases">
        <title>Sequence of Gallionella enrichment culture.</title>
        <authorList>
            <person name="Poehlein A."/>
            <person name="Muehling M."/>
            <person name="Daniel R."/>
        </authorList>
    </citation>
    <scope>NUCLEOTIDE SEQUENCE</scope>
</reference>
<dbReference type="AlphaFoldDB" id="A0A1J5PKD1"/>
<keyword evidence="2" id="KW-0229">DNA integration</keyword>
<dbReference type="PROSITE" id="PS51898">
    <property type="entry name" value="TYR_RECOMBINASE"/>
    <property type="match status" value="1"/>
</dbReference>
<evidence type="ECO:0000256" key="1">
    <source>
        <dbReference type="ARBA" id="ARBA00004496"/>
    </source>
</evidence>
<dbReference type="PANTHER" id="PTHR30349">
    <property type="entry name" value="PHAGE INTEGRASE-RELATED"/>
    <property type="match status" value="1"/>
</dbReference>
<feature type="domain" description="Tyr recombinase" evidence="5">
    <location>
        <begin position="29"/>
        <end position="246"/>
    </location>
</feature>
<dbReference type="Pfam" id="PF00589">
    <property type="entry name" value="Phage_integrase"/>
    <property type="match status" value="1"/>
</dbReference>
<dbReference type="InterPro" id="IPR011010">
    <property type="entry name" value="DNA_brk_join_enz"/>
</dbReference>
<dbReference type="EMBL" id="MLJW01003464">
    <property type="protein sequence ID" value="OIQ72001.1"/>
    <property type="molecule type" value="Genomic_DNA"/>
</dbReference>
<dbReference type="GO" id="GO:0006310">
    <property type="term" value="P:DNA recombination"/>
    <property type="evidence" value="ECO:0007669"/>
    <property type="project" value="UniProtKB-KW"/>
</dbReference>
<organism evidence="6">
    <name type="scientific">mine drainage metagenome</name>
    <dbReference type="NCBI Taxonomy" id="410659"/>
    <lineage>
        <taxon>unclassified sequences</taxon>
        <taxon>metagenomes</taxon>
        <taxon>ecological metagenomes</taxon>
    </lineage>
</organism>
<dbReference type="PANTHER" id="PTHR30349:SF77">
    <property type="entry name" value="TYROSINE RECOMBINASE XERC"/>
    <property type="match status" value="1"/>
</dbReference>
<dbReference type="InterPro" id="IPR050090">
    <property type="entry name" value="Tyrosine_recombinase_XerCD"/>
</dbReference>
<dbReference type="InterPro" id="IPR013762">
    <property type="entry name" value="Integrase-like_cat_sf"/>
</dbReference>
<feature type="compositionally biased region" description="Basic and acidic residues" evidence="4">
    <location>
        <begin position="232"/>
        <end position="251"/>
    </location>
</feature>
<feature type="region of interest" description="Disordered" evidence="4">
    <location>
        <begin position="224"/>
        <end position="251"/>
    </location>
</feature>